<accession>A0ABQ5FBT0</accession>
<keyword evidence="2" id="KW-1185">Reference proteome</keyword>
<organism evidence="1 2">
    <name type="scientific">Tanacetum coccineum</name>
    <dbReference type="NCBI Taxonomy" id="301880"/>
    <lineage>
        <taxon>Eukaryota</taxon>
        <taxon>Viridiplantae</taxon>
        <taxon>Streptophyta</taxon>
        <taxon>Embryophyta</taxon>
        <taxon>Tracheophyta</taxon>
        <taxon>Spermatophyta</taxon>
        <taxon>Magnoliopsida</taxon>
        <taxon>eudicotyledons</taxon>
        <taxon>Gunneridae</taxon>
        <taxon>Pentapetalae</taxon>
        <taxon>asterids</taxon>
        <taxon>campanulids</taxon>
        <taxon>Asterales</taxon>
        <taxon>Asteraceae</taxon>
        <taxon>Asteroideae</taxon>
        <taxon>Anthemideae</taxon>
        <taxon>Anthemidinae</taxon>
        <taxon>Tanacetum</taxon>
    </lineage>
</organism>
<reference evidence="1" key="2">
    <citation type="submission" date="2022-01" db="EMBL/GenBank/DDBJ databases">
        <authorList>
            <person name="Yamashiro T."/>
            <person name="Shiraishi A."/>
            <person name="Satake H."/>
            <person name="Nakayama K."/>
        </authorList>
    </citation>
    <scope>NUCLEOTIDE SEQUENCE</scope>
</reference>
<gene>
    <name evidence="1" type="ORF">Tco_1004323</name>
</gene>
<dbReference type="EMBL" id="BQNB010017231">
    <property type="protein sequence ID" value="GJT60790.1"/>
    <property type="molecule type" value="Genomic_DNA"/>
</dbReference>
<evidence type="ECO:0000313" key="1">
    <source>
        <dbReference type="EMBL" id="GJT60790.1"/>
    </source>
</evidence>
<dbReference type="Proteomes" id="UP001151760">
    <property type="component" value="Unassembled WGS sequence"/>
</dbReference>
<proteinExistence type="predicted"/>
<reference evidence="1" key="1">
    <citation type="journal article" date="2022" name="Int. J. Mol. Sci.">
        <title>Draft Genome of Tanacetum Coccineum: Genomic Comparison of Closely Related Tanacetum-Family Plants.</title>
        <authorList>
            <person name="Yamashiro T."/>
            <person name="Shiraishi A."/>
            <person name="Nakayama K."/>
            <person name="Satake H."/>
        </authorList>
    </citation>
    <scope>NUCLEOTIDE SEQUENCE</scope>
</reference>
<sequence>MIGWDTDTIRIWVVNQTRECMFLLVETLDRKTKSFYTVVCVSNPGGERKDIWRSLKDQKHILNGNTWAIAGDFNVTLEVNEHPNESSFSSNDMKEFQECINESLKSPLNKLSWEKGDVFDRVKRYRCELKEIQCAMEQDPNNETLRNKSCELLIKYNEAKKEDIILHQKAKVEWLNEGDRNTFFFHKVLKDRKHKGRIMAICDESGNRFENEEVADQFLKHFKEFLGNQDKVEPMDKYMDNFDCKLSMEESNDMVKEVSNKEVKDALFDIEDDKVHEWLYFKKFQKDMGYSWPGCLQSCAGIFHLRETTLTIFSLRIKVRENIRFVVGSRKNTSAWYDNWHPMGPLSNVISIRDVYDARLSDQCTVDEAIERGVWKWPNEWFGRYPILNNYGVPHLNKYRRDIGRLLTQDRVLRWKPNEDLKCPLCEECNDSHEHLFFTLTKLVCGATVYYIWNERNARLFGSNKRNEEAICHEIEDTVRLRLVNLKVKESNAVRNVEKLWKIKLQRCNIPIFGLRSGNYNGCY</sequence>
<name>A0ABQ5FBT0_9ASTR</name>
<comment type="caution">
    <text evidence="1">The sequence shown here is derived from an EMBL/GenBank/DDBJ whole genome shotgun (WGS) entry which is preliminary data.</text>
</comment>
<evidence type="ECO:0000313" key="2">
    <source>
        <dbReference type="Proteomes" id="UP001151760"/>
    </source>
</evidence>
<protein>
    <submittedName>
        <fullName evidence="1">Uncharacterized protein</fullName>
    </submittedName>
</protein>